<dbReference type="EMBL" id="CAJZBQ010000002">
    <property type="protein sequence ID" value="CAG9310725.1"/>
    <property type="molecule type" value="Genomic_DNA"/>
</dbReference>
<reference evidence="1" key="1">
    <citation type="submission" date="2021-09" db="EMBL/GenBank/DDBJ databases">
        <authorList>
            <consortium name="AG Swart"/>
            <person name="Singh M."/>
            <person name="Singh A."/>
            <person name="Seah K."/>
            <person name="Emmerich C."/>
        </authorList>
    </citation>
    <scope>NUCLEOTIDE SEQUENCE</scope>
    <source>
        <strain evidence="1">ATCC30299</strain>
    </source>
</reference>
<dbReference type="Proteomes" id="UP001162131">
    <property type="component" value="Unassembled WGS sequence"/>
</dbReference>
<organism evidence="1 2">
    <name type="scientific">Blepharisma stoltei</name>
    <dbReference type="NCBI Taxonomy" id="1481888"/>
    <lineage>
        <taxon>Eukaryota</taxon>
        <taxon>Sar</taxon>
        <taxon>Alveolata</taxon>
        <taxon>Ciliophora</taxon>
        <taxon>Postciliodesmatophora</taxon>
        <taxon>Heterotrichea</taxon>
        <taxon>Heterotrichida</taxon>
        <taxon>Blepharismidae</taxon>
        <taxon>Blepharisma</taxon>
    </lineage>
</organism>
<sequence>MLDICDGWAEKFSVAINPNNSETMHMPDSSRRQALVINEVPLKTSKNFRYLGYIVQTRRNGTGGLNSSTAKTRASCMAQFDMLASLRDVSIERKATILKACLTTVSVYAKECGSENMPSMSKSKWDRMERIQRRIARWLLEAPNGTANEAALIELRWISICGRIAVRTLNFRLRCQRSNNWLTKALMLLNVEESLDWQIRYLDQLRGYSIEDCLCNQRSSDDKQLRSEVQSKIRTTEYTNNLGSYRRKRRQPSYAPICSKAIWRWKDRYIFA</sequence>
<proteinExistence type="predicted"/>
<protein>
    <recommendedName>
        <fullName evidence="3">Reverse transcriptase</fullName>
    </recommendedName>
</protein>
<keyword evidence="2" id="KW-1185">Reference proteome</keyword>
<comment type="caution">
    <text evidence="1">The sequence shown here is derived from an EMBL/GenBank/DDBJ whole genome shotgun (WGS) entry which is preliminary data.</text>
</comment>
<evidence type="ECO:0000313" key="2">
    <source>
        <dbReference type="Proteomes" id="UP001162131"/>
    </source>
</evidence>
<dbReference type="AlphaFoldDB" id="A0AAU9I9X5"/>
<gene>
    <name evidence="1" type="ORF">BSTOLATCC_MIC1565</name>
</gene>
<name>A0AAU9I9X5_9CILI</name>
<accession>A0AAU9I9X5</accession>
<evidence type="ECO:0000313" key="1">
    <source>
        <dbReference type="EMBL" id="CAG9310725.1"/>
    </source>
</evidence>
<evidence type="ECO:0008006" key="3">
    <source>
        <dbReference type="Google" id="ProtNLM"/>
    </source>
</evidence>